<sequence length="50" mass="5475">MSVRGQVDDEVTAEDLGVLDAEFEAVCARIEPLFYRPESRAHGPATGRGR</sequence>
<gene>
    <name evidence="1" type="ORF">J2Z21_005993</name>
</gene>
<reference evidence="1 2" key="1">
    <citation type="submission" date="2021-03" db="EMBL/GenBank/DDBJ databases">
        <title>Genomic Encyclopedia of Type Strains, Phase IV (KMG-IV): sequencing the most valuable type-strain genomes for metagenomic binning, comparative biology and taxonomic classification.</title>
        <authorList>
            <person name="Goeker M."/>
        </authorList>
    </citation>
    <scope>NUCLEOTIDE SEQUENCE [LARGE SCALE GENOMIC DNA]</scope>
    <source>
        <strain evidence="1 2">DSM 40499</strain>
    </source>
</reference>
<proteinExistence type="predicted"/>
<comment type="caution">
    <text evidence="1">The sequence shown here is derived from an EMBL/GenBank/DDBJ whole genome shotgun (WGS) entry which is preliminary data.</text>
</comment>
<accession>A0ABS4M012</accession>
<evidence type="ECO:0000313" key="1">
    <source>
        <dbReference type="EMBL" id="MBP2053004.1"/>
    </source>
</evidence>
<dbReference type="EMBL" id="JAGGLP010000013">
    <property type="protein sequence ID" value="MBP2053004.1"/>
    <property type="molecule type" value="Genomic_DNA"/>
</dbReference>
<evidence type="ECO:0000313" key="2">
    <source>
        <dbReference type="Proteomes" id="UP001519309"/>
    </source>
</evidence>
<protein>
    <submittedName>
        <fullName evidence="1">Uncharacterized protein</fullName>
    </submittedName>
</protein>
<dbReference type="Proteomes" id="UP001519309">
    <property type="component" value="Unassembled WGS sequence"/>
</dbReference>
<dbReference type="RefSeq" id="WP_159399847.1">
    <property type="nucleotide sequence ID" value="NZ_CP016279.1"/>
</dbReference>
<organism evidence="1 2">
    <name type="scientific">Streptomyces griseochromogenes</name>
    <dbReference type="NCBI Taxonomy" id="68214"/>
    <lineage>
        <taxon>Bacteria</taxon>
        <taxon>Bacillati</taxon>
        <taxon>Actinomycetota</taxon>
        <taxon>Actinomycetes</taxon>
        <taxon>Kitasatosporales</taxon>
        <taxon>Streptomycetaceae</taxon>
        <taxon>Streptomyces</taxon>
    </lineage>
</organism>
<name>A0ABS4M012_9ACTN</name>
<keyword evidence="2" id="KW-1185">Reference proteome</keyword>